<keyword evidence="9" id="KW-1185">Reference proteome</keyword>
<feature type="transmembrane region" description="Helical" evidence="5">
    <location>
        <begin position="465"/>
        <end position="483"/>
    </location>
</feature>
<feature type="chain" id="PRO_5025428922" evidence="6">
    <location>
        <begin position="20"/>
        <end position="510"/>
    </location>
</feature>
<feature type="transmembrane region" description="Helical" evidence="5">
    <location>
        <begin position="387"/>
        <end position="408"/>
    </location>
</feature>
<dbReference type="OrthoDB" id="10021397at2759"/>
<dbReference type="InterPro" id="IPR011701">
    <property type="entry name" value="MFS"/>
</dbReference>
<feature type="transmembrane region" description="Helical" evidence="5">
    <location>
        <begin position="125"/>
        <end position="145"/>
    </location>
</feature>
<keyword evidence="6" id="KW-0732">Signal</keyword>
<dbReference type="EMBL" id="MU004346">
    <property type="protein sequence ID" value="KAF2655665.1"/>
    <property type="molecule type" value="Genomic_DNA"/>
</dbReference>
<feature type="transmembrane region" description="Helical" evidence="5">
    <location>
        <begin position="303"/>
        <end position="320"/>
    </location>
</feature>
<dbReference type="GO" id="GO:0005886">
    <property type="term" value="C:plasma membrane"/>
    <property type="evidence" value="ECO:0007669"/>
    <property type="project" value="TreeGrafter"/>
</dbReference>
<proteinExistence type="predicted"/>
<dbReference type="FunFam" id="1.20.1250.20:FF:000196">
    <property type="entry name" value="MFS toxin efflux pump (AflT)"/>
    <property type="match status" value="1"/>
</dbReference>
<feature type="transmembrane region" description="Helical" evidence="5">
    <location>
        <begin position="327"/>
        <end position="349"/>
    </location>
</feature>
<comment type="subcellular location">
    <subcellularLocation>
        <location evidence="1">Membrane</location>
        <topology evidence="1">Multi-pass membrane protein</topology>
    </subcellularLocation>
</comment>
<evidence type="ECO:0000256" key="1">
    <source>
        <dbReference type="ARBA" id="ARBA00004141"/>
    </source>
</evidence>
<feature type="domain" description="Major facilitator superfamily (MFS) profile" evidence="7">
    <location>
        <begin position="1"/>
        <end position="488"/>
    </location>
</feature>
<dbReference type="PROSITE" id="PS50850">
    <property type="entry name" value="MFS"/>
    <property type="match status" value="1"/>
</dbReference>
<reference evidence="8" key="1">
    <citation type="journal article" date="2020" name="Stud. Mycol.">
        <title>101 Dothideomycetes genomes: a test case for predicting lifestyles and emergence of pathogens.</title>
        <authorList>
            <person name="Haridas S."/>
            <person name="Albert R."/>
            <person name="Binder M."/>
            <person name="Bloem J."/>
            <person name="Labutti K."/>
            <person name="Salamov A."/>
            <person name="Andreopoulos B."/>
            <person name="Baker S."/>
            <person name="Barry K."/>
            <person name="Bills G."/>
            <person name="Bluhm B."/>
            <person name="Cannon C."/>
            <person name="Castanera R."/>
            <person name="Culley D."/>
            <person name="Daum C."/>
            <person name="Ezra D."/>
            <person name="Gonzalez J."/>
            <person name="Henrissat B."/>
            <person name="Kuo A."/>
            <person name="Liang C."/>
            <person name="Lipzen A."/>
            <person name="Lutzoni F."/>
            <person name="Magnuson J."/>
            <person name="Mondo S."/>
            <person name="Nolan M."/>
            <person name="Ohm R."/>
            <person name="Pangilinan J."/>
            <person name="Park H.-J."/>
            <person name="Ramirez L."/>
            <person name="Alfaro M."/>
            <person name="Sun H."/>
            <person name="Tritt A."/>
            <person name="Yoshinaga Y."/>
            <person name="Zwiers L.-H."/>
            <person name="Turgeon B."/>
            <person name="Goodwin S."/>
            <person name="Spatafora J."/>
            <person name="Crous P."/>
            <person name="Grigoriev I."/>
        </authorList>
    </citation>
    <scope>NUCLEOTIDE SEQUENCE</scope>
    <source>
        <strain evidence="8">CBS 122681</strain>
    </source>
</reference>
<protein>
    <submittedName>
        <fullName evidence="8">Putative aflatoxin efflux pump</fullName>
    </submittedName>
</protein>
<dbReference type="Proteomes" id="UP000799324">
    <property type="component" value="Unassembled WGS sequence"/>
</dbReference>
<dbReference type="InterPro" id="IPR036259">
    <property type="entry name" value="MFS_trans_sf"/>
</dbReference>
<evidence type="ECO:0000256" key="3">
    <source>
        <dbReference type="ARBA" id="ARBA00022989"/>
    </source>
</evidence>
<dbReference type="CDD" id="cd17502">
    <property type="entry name" value="MFS_Azr1_MDR_like"/>
    <property type="match status" value="1"/>
</dbReference>
<sequence length="510" mass="54709">MLSLYISMFLISLDRLILSTAIPRITDTFSSLADISWYGSAYMLTLSSFQLPWGKVYTFYNPKLVFLVAIFLFELGSTVCGAAPSSVAFIVGRAIAGLGAAGIMNGAIIIIVVTVPLAKRPVYQGLLGAVFGVSSVAGPLLGGLFTEKVSWRWCFYINLPCGAVAVAVLILCLHLPKKETHKASLWEQFKKMDPLGTACLLPSVVCLLLALQWGGTTYPWGSWRIILLFVLFGITFIAFLAVQIWMPDTAILPMRILLRRTIAAAFLYTITSYPSMFVLSYYIPIFFQALKNWSPVSSGLANLPFMLSLVISLIGAGGAVKKLGYPAPFMIASSLLAPIGAGLITTWPIDVRHGMWIGYQVLSGFGLGLGMMGPNLSAQIVLPKDDVPLGVSLMTVGQNLGGAIWLSVAQNLFADDLASKLSAIQGLGLDPAKVVQLGATEIRKVVPEQYLAQVLVAYRSGLQKAFYLAVGLACVGMIGAVSVEWRSVKEGKETDAAKTQGDDGGEKATV</sequence>
<keyword evidence="4 5" id="KW-0472">Membrane</keyword>
<dbReference type="InterPro" id="IPR020846">
    <property type="entry name" value="MFS_dom"/>
</dbReference>
<accession>A0A6A6T6K8</accession>
<dbReference type="Gene3D" id="1.20.1720.10">
    <property type="entry name" value="Multidrug resistance protein D"/>
    <property type="match status" value="1"/>
</dbReference>
<organism evidence="8 9">
    <name type="scientific">Lophiostoma macrostomum CBS 122681</name>
    <dbReference type="NCBI Taxonomy" id="1314788"/>
    <lineage>
        <taxon>Eukaryota</taxon>
        <taxon>Fungi</taxon>
        <taxon>Dikarya</taxon>
        <taxon>Ascomycota</taxon>
        <taxon>Pezizomycotina</taxon>
        <taxon>Dothideomycetes</taxon>
        <taxon>Pleosporomycetidae</taxon>
        <taxon>Pleosporales</taxon>
        <taxon>Lophiostomataceae</taxon>
        <taxon>Lophiostoma</taxon>
    </lineage>
</organism>
<gene>
    <name evidence="8" type="ORF">K491DRAFT_692729</name>
</gene>
<keyword evidence="3 5" id="KW-1133">Transmembrane helix</keyword>
<feature type="transmembrane region" description="Helical" evidence="5">
    <location>
        <begin position="64"/>
        <end position="84"/>
    </location>
</feature>
<name>A0A6A6T6K8_9PLEO</name>
<dbReference type="PANTHER" id="PTHR23501:SF201">
    <property type="entry name" value="MFS AFLATOXIN EFFLUX PUMP"/>
    <property type="match status" value="1"/>
</dbReference>
<evidence type="ECO:0000256" key="6">
    <source>
        <dbReference type="SAM" id="SignalP"/>
    </source>
</evidence>
<dbReference type="AlphaFoldDB" id="A0A6A6T6K8"/>
<dbReference type="SUPFAM" id="SSF103473">
    <property type="entry name" value="MFS general substrate transporter"/>
    <property type="match status" value="1"/>
</dbReference>
<feature type="transmembrane region" description="Helical" evidence="5">
    <location>
        <begin position="90"/>
        <end position="113"/>
    </location>
</feature>
<feature type="transmembrane region" description="Helical" evidence="5">
    <location>
        <begin position="225"/>
        <end position="245"/>
    </location>
</feature>
<feature type="signal peptide" evidence="6">
    <location>
        <begin position="1"/>
        <end position="19"/>
    </location>
</feature>
<dbReference type="Pfam" id="PF07690">
    <property type="entry name" value="MFS_1"/>
    <property type="match status" value="1"/>
</dbReference>
<feature type="transmembrane region" description="Helical" evidence="5">
    <location>
        <begin position="157"/>
        <end position="175"/>
    </location>
</feature>
<feature type="transmembrane region" description="Helical" evidence="5">
    <location>
        <begin position="355"/>
        <end position="375"/>
    </location>
</feature>
<evidence type="ECO:0000313" key="8">
    <source>
        <dbReference type="EMBL" id="KAF2655665.1"/>
    </source>
</evidence>
<dbReference type="PANTHER" id="PTHR23501">
    <property type="entry name" value="MAJOR FACILITATOR SUPERFAMILY"/>
    <property type="match status" value="1"/>
</dbReference>
<evidence type="ECO:0000256" key="5">
    <source>
        <dbReference type="SAM" id="Phobius"/>
    </source>
</evidence>
<keyword evidence="2 5" id="KW-0812">Transmembrane</keyword>
<dbReference type="PRINTS" id="PR01036">
    <property type="entry name" value="TCRTETB"/>
</dbReference>
<dbReference type="Gene3D" id="1.20.1250.20">
    <property type="entry name" value="MFS general substrate transporter like domains"/>
    <property type="match status" value="1"/>
</dbReference>
<feature type="transmembrane region" description="Helical" evidence="5">
    <location>
        <begin position="35"/>
        <end position="52"/>
    </location>
</feature>
<feature type="transmembrane region" description="Helical" evidence="5">
    <location>
        <begin position="195"/>
        <end position="213"/>
    </location>
</feature>
<evidence type="ECO:0000256" key="2">
    <source>
        <dbReference type="ARBA" id="ARBA00022692"/>
    </source>
</evidence>
<dbReference type="FunFam" id="1.20.1720.10:FF:000012">
    <property type="entry name" value="MFS toxin efflux pump (AflT)"/>
    <property type="match status" value="1"/>
</dbReference>
<dbReference type="GO" id="GO:0022857">
    <property type="term" value="F:transmembrane transporter activity"/>
    <property type="evidence" value="ECO:0007669"/>
    <property type="project" value="InterPro"/>
</dbReference>
<evidence type="ECO:0000313" key="9">
    <source>
        <dbReference type="Proteomes" id="UP000799324"/>
    </source>
</evidence>
<evidence type="ECO:0000259" key="7">
    <source>
        <dbReference type="PROSITE" id="PS50850"/>
    </source>
</evidence>
<feature type="transmembrane region" description="Helical" evidence="5">
    <location>
        <begin position="257"/>
        <end position="283"/>
    </location>
</feature>
<evidence type="ECO:0000256" key="4">
    <source>
        <dbReference type="ARBA" id="ARBA00023136"/>
    </source>
</evidence>